<evidence type="ECO:0000313" key="2">
    <source>
        <dbReference type="Proteomes" id="UP001056120"/>
    </source>
</evidence>
<comment type="caution">
    <text evidence="1">The sequence shown here is derived from an EMBL/GenBank/DDBJ whole genome shotgun (WGS) entry which is preliminary data.</text>
</comment>
<dbReference type="Proteomes" id="UP001056120">
    <property type="component" value="Linkage Group LG02"/>
</dbReference>
<gene>
    <name evidence="1" type="ORF">L1987_06601</name>
</gene>
<name>A0ACB9JYV1_9ASTR</name>
<accession>A0ACB9JYV1</accession>
<reference evidence="2" key="1">
    <citation type="journal article" date="2022" name="Mol. Ecol. Resour.">
        <title>The genomes of chicory, endive, great burdock and yacon provide insights into Asteraceae palaeo-polyploidization history and plant inulin production.</title>
        <authorList>
            <person name="Fan W."/>
            <person name="Wang S."/>
            <person name="Wang H."/>
            <person name="Wang A."/>
            <person name="Jiang F."/>
            <person name="Liu H."/>
            <person name="Zhao H."/>
            <person name="Xu D."/>
            <person name="Zhang Y."/>
        </authorList>
    </citation>
    <scope>NUCLEOTIDE SEQUENCE [LARGE SCALE GENOMIC DNA]</scope>
    <source>
        <strain evidence="2">cv. Yunnan</strain>
    </source>
</reference>
<evidence type="ECO:0000313" key="1">
    <source>
        <dbReference type="EMBL" id="KAI3825125.1"/>
    </source>
</evidence>
<organism evidence="1 2">
    <name type="scientific">Smallanthus sonchifolius</name>
    <dbReference type="NCBI Taxonomy" id="185202"/>
    <lineage>
        <taxon>Eukaryota</taxon>
        <taxon>Viridiplantae</taxon>
        <taxon>Streptophyta</taxon>
        <taxon>Embryophyta</taxon>
        <taxon>Tracheophyta</taxon>
        <taxon>Spermatophyta</taxon>
        <taxon>Magnoliopsida</taxon>
        <taxon>eudicotyledons</taxon>
        <taxon>Gunneridae</taxon>
        <taxon>Pentapetalae</taxon>
        <taxon>asterids</taxon>
        <taxon>campanulids</taxon>
        <taxon>Asterales</taxon>
        <taxon>Asteraceae</taxon>
        <taxon>Asteroideae</taxon>
        <taxon>Heliantheae alliance</taxon>
        <taxon>Millerieae</taxon>
        <taxon>Smallanthus</taxon>
    </lineage>
</organism>
<keyword evidence="2" id="KW-1185">Reference proteome</keyword>
<sequence>MVLERSRPVPKHGRASLGKISQSNTSFINSITFYSQETVQIISQASNLHSRSNCYQLSKELDPPIISKVSEGLEQPESQQKPPEANLAVAGTPFYRSLSIPFCLR</sequence>
<dbReference type="EMBL" id="CM042019">
    <property type="protein sequence ID" value="KAI3825125.1"/>
    <property type="molecule type" value="Genomic_DNA"/>
</dbReference>
<proteinExistence type="predicted"/>
<reference evidence="1 2" key="2">
    <citation type="journal article" date="2022" name="Mol. Ecol. Resour.">
        <title>The genomes of chicory, endive, great burdock and yacon provide insights into Asteraceae paleo-polyploidization history and plant inulin production.</title>
        <authorList>
            <person name="Fan W."/>
            <person name="Wang S."/>
            <person name="Wang H."/>
            <person name="Wang A."/>
            <person name="Jiang F."/>
            <person name="Liu H."/>
            <person name="Zhao H."/>
            <person name="Xu D."/>
            <person name="Zhang Y."/>
        </authorList>
    </citation>
    <scope>NUCLEOTIDE SEQUENCE [LARGE SCALE GENOMIC DNA]</scope>
    <source>
        <strain evidence="2">cv. Yunnan</strain>
        <tissue evidence="1">Leaves</tissue>
    </source>
</reference>
<protein>
    <submittedName>
        <fullName evidence="1">Uncharacterized protein</fullName>
    </submittedName>
</protein>